<dbReference type="InterPro" id="IPR038765">
    <property type="entry name" value="Papain-like_cys_pep_sf"/>
</dbReference>
<gene>
    <name evidence="5" type="ORF">LENED_010548</name>
</gene>
<protein>
    <recommendedName>
        <fullName evidence="4">Ubiquitin-like protease family profile domain-containing protein</fullName>
    </recommendedName>
</protein>
<dbReference type="GO" id="GO:0008234">
    <property type="term" value="F:cysteine-type peptidase activity"/>
    <property type="evidence" value="ECO:0007669"/>
    <property type="project" value="InterPro"/>
</dbReference>
<evidence type="ECO:0000259" key="4">
    <source>
        <dbReference type="PROSITE" id="PS50600"/>
    </source>
</evidence>
<dbReference type="EMBL" id="BDGU01000651">
    <property type="protein sequence ID" value="GAW08488.1"/>
    <property type="molecule type" value="Genomic_DNA"/>
</dbReference>
<dbReference type="AlphaFoldDB" id="A0A1Q3EMQ1"/>
<dbReference type="PROSITE" id="PS50600">
    <property type="entry name" value="ULP_PROTEASE"/>
    <property type="match status" value="1"/>
</dbReference>
<dbReference type="GO" id="GO:0006508">
    <property type="term" value="P:proteolysis"/>
    <property type="evidence" value="ECO:0007669"/>
    <property type="project" value="UniProtKB-KW"/>
</dbReference>
<evidence type="ECO:0000256" key="3">
    <source>
        <dbReference type="ARBA" id="ARBA00022801"/>
    </source>
</evidence>
<comment type="caution">
    <text evidence="5">The sequence shown here is derived from an EMBL/GenBank/DDBJ whole genome shotgun (WGS) entry which is preliminary data.</text>
</comment>
<dbReference type="SUPFAM" id="SSF54001">
    <property type="entry name" value="Cysteine proteinases"/>
    <property type="match status" value="1"/>
</dbReference>
<organism evidence="5 6">
    <name type="scientific">Lentinula edodes</name>
    <name type="common">Shiitake mushroom</name>
    <name type="synonym">Lentinus edodes</name>
    <dbReference type="NCBI Taxonomy" id="5353"/>
    <lineage>
        <taxon>Eukaryota</taxon>
        <taxon>Fungi</taxon>
        <taxon>Dikarya</taxon>
        <taxon>Basidiomycota</taxon>
        <taxon>Agaricomycotina</taxon>
        <taxon>Agaricomycetes</taxon>
        <taxon>Agaricomycetidae</taxon>
        <taxon>Agaricales</taxon>
        <taxon>Marasmiineae</taxon>
        <taxon>Omphalotaceae</taxon>
        <taxon>Lentinula</taxon>
    </lineage>
</organism>
<evidence type="ECO:0000313" key="6">
    <source>
        <dbReference type="Proteomes" id="UP000188533"/>
    </source>
</evidence>
<reference evidence="5 6" key="2">
    <citation type="submission" date="2017-02" db="EMBL/GenBank/DDBJ databases">
        <title>A genome survey and senescence transcriptome analysis in Lentinula edodes.</title>
        <authorList>
            <person name="Sakamoto Y."/>
            <person name="Nakade K."/>
            <person name="Sato S."/>
            <person name="Yoshida Y."/>
            <person name="Miyazaki K."/>
            <person name="Natsume S."/>
            <person name="Konno N."/>
        </authorList>
    </citation>
    <scope>NUCLEOTIDE SEQUENCE [LARGE SCALE GENOMIC DNA]</scope>
    <source>
        <strain evidence="5 6">NBRC 111202</strain>
    </source>
</reference>
<proteinExistence type="inferred from homology"/>
<name>A0A1Q3EMQ1_LENED</name>
<sequence>MKKSCEIPTGFLSRFLADSKTDLLKFCRLNLPSTASNRIPVPVEDFFSAVEPIDIDILHRQRLLRFQIPHGTTVAKLRTLAYDMMAQGARSVQYAHIPGEKTRYPIWVIELWAKLISLKEQQAPWTGVERWLQSQAHTDEDAEQVKAVLAVMGNVPYDMKKTAFSDGKPIYDLWRLLGNNWTNSTDIDNMLDFLRLQIVRRGIAQSFVVLPVHFTEKLTQAIESSHRGQRDGRTWRWLDKVGEQVFSEGKTILTVVHLGVSMNMAHWVPLAFDGSQNLLLYGNSLDLEATVPSPILSTYRSWAALYSQKPLCTDKLSVATQQDGHSCGPLAANALRNFVFNDPLVESSRVGFERMKIFHEIVLETLCHQVKPGLIDGQINDSDSTTDRKRKQGEEKVSYSTKRFKLKCKQGEDEFSDEGSPYDDQDEEEGAIMGKNGYAVVDAAIQLIEELQITDKIPTHIGGDAEAKEVKKELREINEVIQSERIIQVEEEDNGDEIDEVDGVDIIEDGADDEGDLIEELSPATRKAYRAGMKRFENYLKLNGLYVGSKSIFELEDAPQDTPIWIRTWIGTTIQMPAAHL</sequence>
<evidence type="ECO:0000256" key="1">
    <source>
        <dbReference type="ARBA" id="ARBA00005234"/>
    </source>
</evidence>
<evidence type="ECO:0000313" key="5">
    <source>
        <dbReference type="EMBL" id="GAW08488.1"/>
    </source>
</evidence>
<dbReference type="Proteomes" id="UP000188533">
    <property type="component" value="Unassembled WGS sequence"/>
</dbReference>
<keyword evidence="6" id="KW-1185">Reference proteome</keyword>
<feature type="domain" description="Ubiquitin-like protease family profile" evidence="4">
    <location>
        <begin position="166"/>
        <end position="338"/>
    </location>
</feature>
<reference evidence="5 6" key="1">
    <citation type="submission" date="2016-08" db="EMBL/GenBank/DDBJ databases">
        <authorList>
            <consortium name="Lentinula edodes genome sequencing consortium"/>
            <person name="Sakamoto Y."/>
            <person name="Nakade K."/>
            <person name="Sato S."/>
            <person name="Yoshida Y."/>
            <person name="Miyazaki K."/>
            <person name="Natsume S."/>
            <person name="Konno N."/>
        </authorList>
    </citation>
    <scope>NUCLEOTIDE SEQUENCE [LARGE SCALE GENOMIC DNA]</scope>
    <source>
        <strain evidence="5 6">NBRC 111202</strain>
    </source>
</reference>
<dbReference type="Gene3D" id="3.40.395.10">
    <property type="entry name" value="Adenoviral Proteinase, Chain A"/>
    <property type="match status" value="1"/>
</dbReference>
<dbReference type="GO" id="GO:0019783">
    <property type="term" value="F:ubiquitin-like protein peptidase activity"/>
    <property type="evidence" value="ECO:0007669"/>
    <property type="project" value="UniProtKB-ARBA"/>
</dbReference>
<dbReference type="InterPro" id="IPR003653">
    <property type="entry name" value="Peptidase_C48_C"/>
</dbReference>
<comment type="similarity">
    <text evidence="1">Belongs to the peptidase C48 family.</text>
</comment>
<evidence type="ECO:0000256" key="2">
    <source>
        <dbReference type="ARBA" id="ARBA00022670"/>
    </source>
</evidence>
<accession>A0A1Q3EMQ1</accession>
<dbReference type="STRING" id="5353.A0A1Q3EMQ1"/>
<keyword evidence="3" id="KW-0378">Hydrolase</keyword>
<keyword evidence="2" id="KW-0645">Protease</keyword>